<reference evidence="1 2" key="1">
    <citation type="submission" date="2014-09" db="EMBL/GenBank/DDBJ databases">
        <authorList>
            <person name="Chan K.-G."/>
        </authorList>
    </citation>
    <scope>NUCLEOTIDE SEQUENCE [LARGE SCALE GENOMIC DNA]</scope>
    <source>
        <strain evidence="1 2">ND07</strain>
    </source>
</reference>
<organism evidence="1 2">
    <name type="scientific">Pseudomonas cremoricolorata</name>
    <dbReference type="NCBI Taxonomy" id="157783"/>
    <lineage>
        <taxon>Bacteria</taxon>
        <taxon>Pseudomonadati</taxon>
        <taxon>Pseudomonadota</taxon>
        <taxon>Gammaproteobacteria</taxon>
        <taxon>Pseudomonadales</taxon>
        <taxon>Pseudomonadaceae</taxon>
        <taxon>Pseudomonas</taxon>
    </lineage>
</organism>
<sequence length="81" mass="9243">MHPCKESIGDVQHLVGTPFVPSVVAYIQEMTGISRVEKLRPTREARFCEVEYEVKDGIIVNIYVARHATPHRVWVAPAKRE</sequence>
<gene>
    <name evidence="1" type="ORF">LK03_05485</name>
</gene>
<evidence type="ECO:0000313" key="2">
    <source>
        <dbReference type="Proteomes" id="UP000029493"/>
    </source>
</evidence>
<dbReference type="EMBL" id="CP009455">
    <property type="protein sequence ID" value="AIR88748.1"/>
    <property type="molecule type" value="Genomic_DNA"/>
</dbReference>
<proteinExistence type="predicted"/>
<dbReference type="AlphaFoldDB" id="A0A089YAA6"/>
<evidence type="ECO:0000313" key="1">
    <source>
        <dbReference type="EMBL" id="AIR88748.1"/>
    </source>
</evidence>
<dbReference type="Proteomes" id="UP000029493">
    <property type="component" value="Chromosome"/>
</dbReference>
<keyword evidence="2" id="KW-1185">Reference proteome</keyword>
<protein>
    <submittedName>
        <fullName evidence="1">Uncharacterized protein</fullName>
    </submittedName>
</protein>
<accession>A0A089YAA6</accession>
<name>A0A089YAA6_9PSED</name>
<dbReference type="KEGG" id="psw:LK03_05485"/>